<organism evidence="8 9">
    <name type="scientific">Salinivirga cyanobacteriivorans</name>
    <dbReference type="NCBI Taxonomy" id="1307839"/>
    <lineage>
        <taxon>Bacteria</taxon>
        <taxon>Pseudomonadati</taxon>
        <taxon>Bacteroidota</taxon>
        <taxon>Bacteroidia</taxon>
        <taxon>Bacteroidales</taxon>
        <taxon>Salinivirgaceae</taxon>
        <taxon>Salinivirga</taxon>
    </lineage>
</organism>
<dbReference type="Proteomes" id="UP000064893">
    <property type="component" value="Chromosome"/>
</dbReference>
<dbReference type="SUPFAM" id="SSF51735">
    <property type="entry name" value="NAD(P)-binding Rossmann-fold domains"/>
    <property type="match status" value="1"/>
</dbReference>
<dbReference type="Gene3D" id="3.40.50.720">
    <property type="entry name" value="NAD(P)-binding Rossmann-like Domain"/>
    <property type="match status" value="1"/>
</dbReference>
<dbReference type="EC" id="1.1.1.133" evidence="3 6"/>
<protein>
    <recommendedName>
        <fullName evidence="4 6">dTDP-4-dehydrorhamnose reductase</fullName>
        <ecNumber evidence="3 6">1.1.1.133</ecNumber>
    </recommendedName>
</protein>
<evidence type="ECO:0000313" key="9">
    <source>
        <dbReference type="Proteomes" id="UP000064893"/>
    </source>
</evidence>
<keyword evidence="6 8" id="KW-0560">Oxidoreductase</keyword>
<evidence type="ECO:0000256" key="1">
    <source>
        <dbReference type="ARBA" id="ARBA00004781"/>
    </source>
</evidence>
<evidence type="ECO:0000256" key="3">
    <source>
        <dbReference type="ARBA" id="ARBA00012929"/>
    </source>
</evidence>
<comment type="pathway">
    <text evidence="1 6">Carbohydrate biosynthesis; dTDP-L-rhamnose biosynthesis.</text>
</comment>
<evidence type="ECO:0000256" key="6">
    <source>
        <dbReference type="RuleBase" id="RU364082"/>
    </source>
</evidence>
<accession>A0A0S2HYL9</accession>
<dbReference type="OrthoDB" id="9803892at2"/>
<dbReference type="NCBIfam" id="TIGR01214">
    <property type="entry name" value="rmlD"/>
    <property type="match status" value="1"/>
</dbReference>
<dbReference type="InterPro" id="IPR036291">
    <property type="entry name" value="NAD(P)-bd_dom_sf"/>
</dbReference>
<feature type="domain" description="RmlD-like substrate binding" evidence="7">
    <location>
        <begin position="5"/>
        <end position="289"/>
    </location>
</feature>
<dbReference type="STRING" id="1307839.L21SP5_01424"/>
<dbReference type="Gene3D" id="3.90.25.10">
    <property type="entry name" value="UDP-galactose 4-epimerase, domain 1"/>
    <property type="match status" value="1"/>
</dbReference>
<name>A0A0S2HYL9_9BACT</name>
<dbReference type="PANTHER" id="PTHR10491:SF4">
    <property type="entry name" value="METHIONINE ADENOSYLTRANSFERASE 2 SUBUNIT BETA"/>
    <property type="match status" value="1"/>
</dbReference>
<comment type="catalytic activity">
    <reaction evidence="5">
        <text>dTDP-beta-L-rhamnose + NADP(+) = dTDP-4-dehydro-beta-L-rhamnose + NADPH + H(+)</text>
        <dbReference type="Rhea" id="RHEA:21796"/>
        <dbReference type="ChEBI" id="CHEBI:15378"/>
        <dbReference type="ChEBI" id="CHEBI:57510"/>
        <dbReference type="ChEBI" id="CHEBI:57783"/>
        <dbReference type="ChEBI" id="CHEBI:58349"/>
        <dbReference type="ChEBI" id="CHEBI:62830"/>
        <dbReference type="EC" id="1.1.1.133"/>
    </reaction>
</comment>
<sequence length="293" mass="33413">MPKKTILISGVNGQLGRKVKEALLHNNHFNVVGLDIDELDIISRRQVEEKLQEIRPDVLINCSAYTDVDNAENEKEMALKVNQKGPLVLAEKCKMFDTFLIHISTDYVFSGEGFRPYIENDPIRPVNFYGETKALGEESIQKTYSNAIIIRTAWLYSEYGKNFVKTMLRLGEERKQLGVIDDQVGSPTYAGDLADAINAITIQYFNDDDFARGIYHFTNEGVCSWFDFALKIQQIAKNRVKVNPIPTSDYPTPAKRPHYSVLDKRKIKNQFHIAIPHWEASLANCIKVLKKSK</sequence>
<dbReference type="AlphaFoldDB" id="A0A0S2HYL9"/>
<dbReference type="PATRIC" id="fig|1307839.3.peg.1521"/>
<evidence type="ECO:0000256" key="2">
    <source>
        <dbReference type="ARBA" id="ARBA00010944"/>
    </source>
</evidence>
<keyword evidence="9" id="KW-1185">Reference proteome</keyword>
<dbReference type="InterPro" id="IPR005913">
    <property type="entry name" value="dTDP_dehydrorham_reduct"/>
</dbReference>
<comment type="similarity">
    <text evidence="2 6">Belongs to the dTDP-4-dehydrorhamnose reductase family.</text>
</comment>
<evidence type="ECO:0000259" key="7">
    <source>
        <dbReference type="Pfam" id="PF04321"/>
    </source>
</evidence>
<dbReference type="KEGG" id="blq:L21SP5_01424"/>
<dbReference type="GO" id="GO:0019305">
    <property type="term" value="P:dTDP-rhamnose biosynthetic process"/>
    <property type="evidence" value="ECO:0007669"/>
    <property type="project" value="UniProtKB-UniPathway"/>
</dbReference>
<dbReference type="GO" id="GO:0005829">
    <property type="term" value="C:cytosol"/>
    <property type="evidence" value="ECO:0007669"/>
    <property type="project" value="TreeGrafter"/>
</dbReference>
<dbReference type="GO" id="GO:0008831">
    <property type="term" value="F:dTDP-4-dehydrorhamnose reductase activity"/>
    <property type="evidence" value="ECO:0007669"/>
    <property type="project" value="UniProtKB-EC"/>
</dbReference>
<dbReference type="RefSeq" id="WP_057952566.1">
    <property type="nucleotide sequence ID" value="NZ_CP013118.1"/>
</dbReference>
<dbReference type="UniPathway" id="UPA00124"/>
<dbReference type="Pfam" id="PF04321">
    <property type="entry name" value="RmlD_sub_bind"/>
    <property type="match status" value="1"/>
</dbReference>
<reference evidence="8 9" key="1">
    <citation type="submission" date="2015-11" db="EMBL/GenBank/DDBJ databases">
        <title>Description and complete genome sequence of a novel strain predominating in hypersaline microbial mats and representing a new family of the Bacteriodetes phylum.</title>
        <authorList>
            <person name="Spring S."/>
            <person name="Bunk B."/>
            <person name="Sproer C."/>
            <person name="Klenk H.-P."/>
        </authorList>
    </citation>
    <scope>NUCLEOTIDE SEQUENCE [LARGE SCALE GENOMIC DNA]</scope>
    <source>
        <strain evidence="8 9">L21-Spi-D4</strain>
    </source>
</reference>
<dbReference type="InterPro" id="IPR029903">
    <property type="entry name" value="RmlD-like-bd"/>
</dbReference>
<dbReference type="CDD" id="cd05254">
    <property type="entry name" value="dTDP_HR_like_SDR_e"/>
    <property type="match status" value="1"/>
</dbReference>
<dbReference type="PANTHER" id="PTHR10491">
    <property type="entry name" value="DTDP-4-DEHYDRORHAMNOSE REDUCTASE"/>
    <property type="match status" value="1"/>
</dbReference>
<comment type="function">
    <text evidence="6">Catalyzes the reduction of dTDP-6-deoxy-L-lyxo-4-hexulose to yield dTDP-L-rhamnose.</text>
</comment>
<evidence type="ECO:0000313" key="8">
    <source>
        <dbReference type="EMBL" id="ALO15074.1"/>
    </source>
</evidence>
<evidence type="ECO:0000256" key="4">
    <source>
        <dbReference type="ARBA" id="ARBA00017099"/>
    </source>
</evidence>
<proteinExistence type="inferred from homology"/>
<gene>
    <name evidence="8" type="primary">rfbD</name>
    <name evidence="8" type="ORF">L21SP5_01424</name>
</gene>
<keyword evidence="6" id="KW-0521">NADP</keyword>
<dbReference type="EMBL" id="CP013118">
    <property type="protein sequence ID" value="ALO15074.1"/>
    <property type="molecule type" value="Genomic_DNA"/>
</dbReference>
<evidence type="ECO:0000256" key="5">
    <source>
        <dbReference type="ARBA" id="ARBA00048200"/>
    </source>
</evidence>